<dbReference type="GO" id="GO:0016740">
    <property type="term" value="F:transferase activity"/>
    <property type="evidence" value="ECO:0007669"/>
    <property type="project" value="UniProtKB-KW"/>
</dbReference>
<evidence type="ECO:0000313" key="5">
    <source>
        <dbReference type="Proteomes" id="UP000241238"/>
    </source>
</evidence>
<protein>
    <submittedName>
        <fullName evidence="4">PLP-dependent transferase</fullName>
    </submittedName>
</protein>
<gene>
    <name evidence="4" type="ORF">C4N18_08170</name>
</gene>
<dbReference type="Gene3D" id="3.90.1150.10">
    <property type="entry name" value="Aspartate Aminotransferase, domain 1"/>
    <property type="match status" value="1"/>
</dbReference>
<dbReference type="PANTHER" id="PTHR11808">
    <property type="entry name" value="TRANS-SULFURATION ENZYME FAMILY MEMBER"/>
    <property type="match status" value="1"/>
</dbReference>
<evidence type="ECO:0000256" key="3">
    <source>
        <dbReference type="RuleBase" id="RU362118"/>
    </source>
</evidence>
<dbReference type="PANTHER" id="PTHR11808:SF80">
    <property type="entry name" value="CYSTATHIONINE GAMMA-LYASE"/>
    <property type="match status" value="1"/>
</dbReference>
<name>A0ABM6U4E4_FUSVA</name>
<evidence type="ECO:0000313" key="4">
    <source>
        <dbReference type="EMBL" id="AVQ31190.1"/>
    </source>
</evidence>
<dbReference type="Pfam" id="PF01053">
    <property type="entry name" value="Cys_Met_Meta_PP"/>
    <property type="match status" value="1"/>
</dbReference>
<evidence type="ECO:0000256" key="1">
    <source>
        <dbReference type="ARBA" id="ARBA00001933"/>
    </source>
</evidence>
<dbReference type="InterPro" id="IPR015424">
    <property type="entry name" value="PyrdxlP-dep_Trfase"/>
</dbReference>
<comment type="cofactor">
    <cofactor evidence="1 3">
        <name>pyridoxal 5'-phosphate</name>
        <dbReference type="ChEBI" id="CHEBI:597326"/>
    </cofactor>
</comment>
<organism evidence="4 5">
    <name type="scientific">Fusobacterium varium ATCC 27725</name>
    <dbReference type="NCBI Taxonomy" id="469618"/>
    <lineage>
        <taxon>Bacteria</taxon>
        <taxon>Fusobacteriati</taxon>
        <taxon>Fusobacteriota</taxon>
        <taxon>Fusobacteriia</taxon>
        <taxon>Fusobacteriales</taxon>
        <taxon>Fusobacteriaceae</taxon>
        <taxon>Fusobacterium</taxon>
    </lineage>
</organism>
<dbReference type="Proteomes" id="UP000241238">
    <property type="component" value="Chromosome"/>
</dbReference>
<dbReference type="PIRSF" id="PIRSF001434">
    <property type="entry name" value="CGS"/>
    <property type="match status" value="1"/>
</dbReference>
<dbReference type="CDD" id="cd00614">
    <property type="entry name" value="CGS_like"/>
    <property type="match status" value="1"/>
</dbReference>
<dbReference type="InterPro" id="IPR000277">
    <property type="entry name" value="Cys/Met-Metab_PyrdxlP-dep_enz"/>
</dbReference>
<accession>A0ABM6U4E4</accession>
<reference evidence="5" key="1">
    <citation type="journal article" date="2018" name="MSphere">
        <title>Fusobacterium Genomics Using MinION and Illumina Sequencing Enables Genome Completion and Correction.</title>
        <authorList>
            <person name="Todd S.M."/>
            <person name="Settlage R.E."/>
            <person name="Lahmers K.K."/>
            <person name="Slade D.J."/>
        </authorList>
    </citation>
    <scope>NUCLEOTIDE SEQUENCE [LARGE SCALE GENOMIC DNA]</scope>
    <source>
        <strain evidence="5">ATCC 27725</strain>
    </source>
</reference>
<dbReference type="GeneID" id="77467964"/>
<dbReference type="SUPFAM" id="SSF53383">
    <property type="entry name" value="PLP-dependent transferases"/>
    <property type="match status" value="1"/>
</dbReference>
<dbReference type="RefSeq" id="WP_005946979.1">
    <property type="nucleotide sequence ID" value="NZ_CP028103.1"/>
</dbReference>
<keyword evidence="5" id="KW-1185">Reference proteome</keyword>
<dbReference type="Gene3D" id="3.40.640.10">
    <property type="entry name" value="Type I PLP-dependent aspartate aminotransferase-like (Major domain)"/>
    <property type="match status" value="1"/>
</dbReference>
<dbReference type="EMBL" id="CP028103">
    <property type="protein sequence ID" value="AVQ31190.1"/>
    <property type="molecule type" value="Genomic_DNA"/>
</dbReference>
<dbReference type="InterPro" id="IPR015421">
    <property type="entry name" value="PyrdxlP-dep_Trfase_major"/>
</dbReference>
<keyword evidence="2 3" id="KW-0663">Pyridoxal phosphate</keyword>
<evidence type="ECO:0000256" key="2">
    <source>
        <dbReference type="ARBA" id="ARBA00022898"/>
    </source>
</evidence>
<comment type="similarity">
    <text evidence="3">Belongs to the trans-sulfuration enzymes family.</text>
</comment>
<keyword evidence="4" id="KW-0808">Transferase</keyword>
<proteinExistence type="inferred from homology"/>
<dbReference type="InterPro" id="IPR015422">
    <property type="entry name" value="PyrdxlP-dep_Trfase_small"/>
</dbReference>
<sequence>MFKEFDESLSFETNILEAGAYFRLPTSNPEALPIHLSTAHNVEDLDDLQKRYDEKGFCYNRNRNPNRTALIELMNYVEGGEDSIGCSSGMAAISSTVIAHTKAGDHILSDKTLYGETLEIFTKILKKYGVETTFVDFTDLEEVKANIKPTTVMLYTETVSNPLIGVPNLKMLADIAHSNNALLVVDNTFMTGALVKPLKFGADLVVNSLTKFANGHSDAVCGAVTGKSELIKKIYELQVLLGTQADPFSSWLIMRGMRTLELRIKKQCENASALAAALEKSPYILKVNHPSLESNPQHLLAHEQFGDCYGGMLSIELPEDLEKMNKFMRTLKLAHYAMTLGGYRSSLAYPVMSSHSDMTREERLAIGITDGLLRISVGIENTQDLINDFTNALEAAYGNK</sequence>